<organism evidence="5 6">
    <name type="scientific">Nocardia vinacea</name>
    <dbReference type="NCBI Taxonomy" id="96468"/>
    <lineage>
        <taxon>Bacteria</taxon>
        <taxon>Bacillati</taxon>
        <taxon>Actinomycetota</taxon>
        <taxon>Actinomycetes</taxon>
        <taxon>Mycobacteriales</taxon>
        <taxon>Nocardiaceae</taxon>
        <taxon>Nocardia</taxon>
    </lineage>
</organism>
<dbReference type="SMART" id="SM00347">
    <property type="entry name" value="HTH_MARR"/>
    <property type="match status" value="1"/>
</dbReference>
<keyword evidence="2" id="KW-0238">DNA-binding</keyword>
<dbReference type="PANTHER" id="PTHR33164:SF99">
    <property type="entry name" value="MARR FAMILY REGULATORY PROTEIN"/>
    <property type="match status" value="1"/>
</dbReference>
<evidence type="ECO:0000256" key="1">
    <source>
        <dbReference type="ARBA" id="ARBA00023015"/>
    </source>
</evidence>
<dbReference type="Pfam" id="PF12802">
    <property type="entry name" value="MarR_2"/>
    <property type="match status" value="1"/>
</dbReference>
<gene>
    <name evidence="5" type="ORF">OG563_31670</name>
</gene>
<name>A0ABZ1YKJ6_9NOCA</name>
<dbReference type="SUPFAM" id="SSF46785">
    <property type="entry name" value="Winged helix' DNA-binding domain"/>
    <property type="match status" value="1"/>
</dbReference>
<keyword evidence="3" id="KW-0804">Transcription</keyword>
<dbReference type="Gene3D" id="1.10.10.10">
    <property type="entry name" value="Winged helix-like DNA-binding domain superfamily/Winged helix DNA-binding domain"/>
    <property type="match status" value="1"/>
</dbReference>
<sequence>MSTVEPHTTLLKLLGQATHAFERELNRELRAALRDDLRPAHYAVFRYLAPEGSRISALAEEAGMTQQSMGELVTHMERCGYVERKIDPDDRRARLVVLTAEGHAALGVAAERIRRIERKLVATLSERGLAELRQSLSRVPEALIG</sequence>
<evidence type="ECO:0000313" key="6">
    <source>
        <dbReference type="Proteomes" id="UP001432062"/>
    </source>
</evidence>
<dbReference type="Proteomes" id="UP001432062">
    <property type="component" value="Chromosome"/>
</dbReference>
<dbReference type="InterPro" id="IPR039422">
    <property type="entry name" value="MarR/SlyA-like"/>
</dbReference>
<dbReference type="RefSeq" id="WP_329406333.1">
    <property type="nucleotide sequence ID" value="NZ_CP109441.1"/>
</dbReference>
<evidence type="ECO:0000313" key="5">
    <source>
        <dbReference type="EMBL" id="WUV43755.1"/>
    </source>
</evidence>
<evidence type="ECO:0000256" key="2">
    <source>
        <dbReference type="ARBA" id="ARBA00023125"/>
    </source>
</evidence>
<evidence type="ECO:0000256" key="3">
    <source>
        <dbReference type="ARBA" id="ARBA00023163"/>
    </source>
</evidence>
<keyword evidence="1" id="KW-0805">Transcription regulation</keyword>
<dbReference type="PROSITE" id="PS50995">
    <property type="entry name" value="HTH_MARR_2"/>
    <property type="match status" value="1"/>
</dbReference>
<proteinExistence type="predicted"/>
<dbReference type="InterPro" id="IPR036390">
    <property type="entry name" value="WH_DNA-bd_sf"/>
</dbReference>
<evidence type="ECO:0000259" key="4">
    <source>
        <dbReference type="PROSITE" id="PS50995"/>
    </source>
</evidence>
<reference evidence="5" key="1">
    <citation type="submission" date="2022-10" db="EMBL/GenBank/DDBJ databases">
        <title>The complete genomes of actinobacterial strains from the NBC collection.</title>
        <authorList>
            <person name="Joergensen T.S."/>
            <person name="Alvarez Arevalo M."/>
            <person name="Sterndorff E.B."/>
            <person name="Faurdal D."/>
            <person name="Vuksanovic O."/>
            <person name="Mourched A.-S."/>
            <person name="Charusanti P."/>
            <person name="Shaw S."/>
            <person name="Blin K."/>
            <person name="Weber T."/>
        </authorList>
    </citation>
    <scope>NUCLEOTIDE SEQUENCE</scope>
    <source>
        <strain evidence="5">NBC_01482</strain>
    </source>
</reference>
<dbReference type="PROSITE" id="PS01117">
    <property type="entry name" value="HTH_MARR_1"/>
    <property type="match status" value="1"/>
</dbReference>
<dbReference type="EMBL" id="CP109441">
    <property type="protein sequence ID" value="WUV43755.1"/>
    <property type="molecule type" value="Genomic_DNA"/>
</dbReference>
<accession>A0ABZ1YKJ6</accession>
<keyword evidence="6" id="KW-1185">Reference proteome</keyword>
<dbReference type="InterPro" id="IPR000835">
    <property type="entry name" value="HTH_MarR-typ"/>
</dbReference>
<protein>
    <submittedName>
        <fullName evidence="5">MarR family transcriptional regulator</fullName>
    </submittedName>
</protein>
<dbReference type="InterPro" id="IPR023187">
    <property type="entry name" value="Tscrpt_reg_MarR-type_CS"/>
</dbReference>
<dbReference type="InterPro" id="IPR036388">
    <property type="entry name" value="WH-like_DNA-bd_sf"/>
</dbReference>
<dbReference type="PANTHER" id="PTHR33164">
    <property type="entry name" value="TRANSCRIPTIONAL REGULATOR, MARR FAMILY"/>
    <property type="match status" value="1"/>
</dbReference>
<feature type="domain" description="HTH marR-type" evidence="4">
    <location>
        <begin position="7"/>
        <end position="141"/>
    </location>
</feature>